<evidence type="ECO:0000259" key="2">
    <source>
        <dbReference type="Pfam" id="PF16655"/>
    </source>
</evidence>
<dbReference type="InterPro" id="IPR052900">
    <property type="entry name" value="Phospholipid_Metab_Enz"/>
</dbReference>
<dbReference type="Gene3D" id="2.60.40.380">
    <property type="entry name" value="Purple acid phosphatase-like, N-terminal"/>
    <property type="match status" value="1"/>
</dbReference>
<feature type="domain" description="PhoD-like phosphatase metallophosphatase" evidence="1">
    <location>
        <begin position="164"/>
        <end position="493"/>
    </location>
</feature>
<name>A0A5D0NPL6_9ACTN</name>
<dbReference type="PANTHER" id="PTHR43606">
    <property type="entry name" value="PHOSPHATASE, PUTATIVE (AFU_ORTHOLOGUE AFUA_6G08710)-RELATED"/>
    <property type="match status" value="1"/>
</dbReference>
<dbReference type="PANTHER" id="PTHR43606:SF2">
    <property type="entry name" value="ALKALINE PHOSPHATASE FAMILY PROTEIN (AFU_ORTHOLOGUE AFUA_5G03860)"/>
    <property type="match status" value="1"/>
</dbReference>
<dbReference type="InterPro" id="IPR018946">
    <property type="entry name" value="PhoD-like_MPP"/>
</dbReference>
<reference evidence="3 4" key="1">
    <citation type="submission" date="2019-08" db="EMBL/GenBank/DDBJ databases">
        <title>Actinomadura sp. nov. CYP1-5 isolated from mountain soil.</title>
        <authorList>
            <person name="Songsumanus A."/>
            <person name="Kuncharoen N."/>
            <person name="Kudo T."/>
            <person name="Yuki M."/>
            <person name="Igarashi Y."/>
            <person name="Tanasupawat S."/>
        </authorList>
    </citation>
    <scope>NUCLEOTIDE SEQUENCE [LARGE SCALE GENOMIC DNA]</scope>
    <source>
        <strain evidence="3 4">JCM 14158</strain>
    </source>
</reference>
<dbReference type="Pfam" id="PF09423">
    <property type="entry name" value="PhoD"/>
    <property type="match status" value="1"/>
</dbReference>
<organism evidence="3 4">
    <name type="scientific">Actinomadura chibensis</name>
    <dbReference type="NCBI Taxonomy" id="392828"/>
    <lineage>
        <taxon>Bacteria</taxon>
        <taxon>Bacillati</taxon>
        <taxon>Actinomycetota</taxon>
        <taxon>Actinomycetes</taxon>
        <taxon>Streptosporangiales</taxon>
        <taxon>Thermomonosporaceae</taxon>
        <taxon>Actinomadura</taxon>
    </lineage>
</organism>
<sequence>MSERFPRRRFLATGGAASALAAGHVLLGPALVGPDGALAAVRSYGGVPLPSGLFTLGVASGDPLPDGVVLWTRLAPKPLDGGGMPSSPVPVSWQVAEDERFQRVRARGVVTARPESGHSVHVEAAGLRPDREYFYRFRAGDEVSPVGRTRTAPEDGAVNRRLRFAFASCQNWQDGYFTAYRHLAEEDVAFLAFLGDYIYESVPKTTTVRTHEGKGEPYTLAEYRNRHAQYKTDANLQAAHAAFPWIATWDDHEVDNNWAGEIPQDPAKQPHDKFLARRAAAFQAYYEHMPLRRAARPHGIDARLYRRVGFGRLATVHVLDTRQYRDDQPSTLDEANDPDRTMTGAEQEEWLLDGLSDSGARWNLLANQVMWASNDRKLGPEQVFDFDNWDGYRVQRRRLLEFFGSGETSNPVVLTGDRHATWVCDLKPDFDDPDSPVVGAEITGTSISSGGDSDPVPFHKKYDPIMAESPHWKYIGNLRGYVVCDVSPARLLASLRLVSSVWTPGETTVTTAARFAVEAGRPGISVVDQLSPEREARTLKRTGRRYAVDDDQF</sequence>
<dbReference type="Proteomes" id="UP000323380">
    <property type="component" value="Unassembled WGS sequence"/>
</dbReference>
<dbReference type="InterPro" id="IPR029052">
    <property type="entry name" value="Metallo-depent_PP-like"/>
</dbReference>
<evidence type="ECO:0000313" key="3">
    <source>
        <dbReference type="EMBL" id="TYB46239.1"/>
    </source>
</evidence>
<dbReference type="AlphaFoldDB" id="A0A5D0NPL6"/>
<feature type="domain" description="Phospholipase D N-terminal" evidence="2">
    <location>
        <begin position="56"/>
        <end position="151"/>
    </location>
</feature>
<evidence type="ECO:0000259" key="1">
    <source>
        <dbReference type="Pfam" id="PF09423"/>
    </source>
</evidence>
<dbReference type="InterPro" id="IPR006311">
    <property type="entry name" value="TAT_signal"/>
</dbReference>
<dbReference type="InterPro" id="IPR032093">
    <property type="entry name" value="PhoD_N"/>
</dbReference>
<proteinExistence type="predicted"/>
<evidence type="ECO:0000313" key="4">
    <source>
        <dbReference type="Proteomes" id="UP000323380"/>
    </source>
</evidence>
<dbReference type="STRING" id="1220554.GCA_001552135_06473"/>
<dbReference type="PROSITE" id="PS51318">
    <property type="entry name" value="TAT"/>
    <property type="match status" value="1"/>
</dbReference>
<gene>
    <name evidence="3" type="ORF">FXF69_13250</name>
</gene>
<dbReference type="Pfam" id="PF16655">
    <property type="entry name" value="PhoD_N"/>
    <property type="match status" value="1"/>
</dbReference>
<dbReference type="Gene3D" id="3.60.21.70">
    <property type="entry name" value="PhoD-like phosphatase"/>
    <property type="match status" value="1"/>
</dbReference>
<dbReference type="SUPFAM" id="SSF56300">
    <property type="entry name" value="Metallo-dependent phosphatases"/>
    <property type="match status" value="1"/>
</dbReference>
<protein>
    <submittedName>
        <fullName evidence="3">Alkaline phosphatase</fullName>
    </submittedName>
</protein>
<dbReference type="RefSeq" id="WP_083981376.1">
    <property type="nucleotide sequence ID" value="NZ_VSFG01000002.1"/>
</dbReference>
<comment type="caution">
    <text evidence="3">The sequence shown here is derived from an EMBL/GenBank/DDBJ whole genome shotgun (WGS) entry which is preliminary data.</text>
</comment>
<dbReference type="InterPro" id="IPR038607">
    <property type="entry name" value="PhoD-like_sf"/>
</dbReference>
<keyword evidence="4" id="KW-1185">Reference proteome</keyword>
<dbReference type="EMBL" id="VSFG01000002">
    <property type="protein sequence ID" value="TYB46239.1"/>
    <property type="molecule type" value="Genomic_DNA"/>
</dbReference>
<dbReference type="CDD" id="cd07389">
    <property type="entry name" value="MPP_PhoD"/>
    <property type="match status" value="1"/>
</dbReference>
<accession>A0A5D0NPL6</accession>